<dbReference type="PROSITE" id="PS01081">
    <property type="entry name" value="HTH_TETR_1"/>
    <property type="match status" value="1"/>
</dbReference>
<evidence type="ECO:0000313" key="5">
    <source>
        <dbReference type="Proteomes" id="UP001438112"/>
    </source>
</evidence>
<organism evidence="4 5">
    <name type="scientific">Apilactobacillus apinorum</name>
    <dbReference type="NCBI Taxonomy" id="1218495"/>
    <lineage>
        <taxon>Bacteria</taxon>
        <taxon>Bacillati</taxon>
        <taxon>Bacillota</taxon>
        <taxon>Bacilli</taxon>
        <taxon>Lactobacillales</taxon>
        <taxon>Lactobacillaceae</taxon>
        <taxon>Apilactobacillus</taxon>
    </lineage>
</organism>
<dbReference type="InterPro" id="IPR001647">
    <property type="entry name" value="HTH_TetR"/>
</dbReference>
<comment type="caution">
    <text evidence="4">The sequence shown here is derived from an EMBL/GenBank/DDBJ whole genome shotgun (WGS) entry which is preliminary data.</text>
</comment>
<dbReference type="PANTHER" id="PTHR43479">
    <property type="entry name" value="ACREF/ENVCD OPERON REPRESSOR-RELATED"/>
    <property type="match status" value="1"/>
</dbReference>
<keyword evidence="1 2" id="KW-0238">DNA-binding</keyword>
<dbReference type="Gene3D" id="1.10.357.10">
    <property type="entry name" value="Tetracycline Repressor, domain 2"/>
    <property type="match status" value="1"/>
</dbReference>
<gene>
    <name evidence="4" type="ORF">AP20H10_07170</name>
</gene>
<feature type="domain" description="HTH tetR-type" evidence="3">
    <location>
        <begin position="19"/>
        <end position="79"/>
    </location>
</feature>
<evidence type="ECO:0000313" key="4">
    <source>
        <dbReference type="EMBL" id="GAA6114354.1"/>
    </source>
</evidence>
<dbReference type="Pfam" id="PF00440">
    <property type="entry name" value="TetR_N"/>
    <property type="match status" value="1"/>
</dbReference>
<dbReference type="Proteomes" id="UP001438112">
    <property type="component" value="Unassembled WGS sequence"/>
</dbReference>
<dbReference type="SUPFAM" id="SSF46689">
    <property type="entry name" value="Homeodomain-like"/>
    <property type="match status" value="1"/>
</dbReference>
<dbReference type="PANTHER" id="PTHR43479:SF11">
    <property type="entry name" value="ACREF_ENVCD OPERON REPRESSOR-RELATED"/>
    <property type="match status" value="1"/>
</dbReference>
<dbReference type="PRINTS" id="PR00455">
    <property type="entry name" value="HTHTETR"/>
</dbReference>
<evidence type="ECO:0000256" key="2">
    <source>
        <dbReference type="PROSITE-ProRule" id="PRU00335"/>
    </source>
</evidence>
<name>A0ABP9ZHR3_9LACO</name>
<dbReference type="PROSITE" id="PS50977">
    <property type="entry name" value="HTH_TETR_2"/>
    <property type="match status" value="1"/>
</dbReference>
<sequence length="213" mass="24778">MEETTYTSFNDWVENSKMPNGKRQVLKSAIKLFAENGYQSTSTSSIAKECGLSEATVFKHFKNKKELLDTLVTPIVNELAPSLSEQFIKAVDQETFKLDQMIEYIIRDRFKFIEDNHEIIEIMFNQLLIDNDLRDKIEDIMLPKLSFIIKKAETLMQNDDDVRNDVSGEELFRIISGQLLVSMLQEYKFHPQNWNSEKQIASMIKMTTNAIHK</sequence>
<evidence type="ECO:0000259" key="3">
    <source>
        <dbReference type="PROSITE" id="PS50977"/>
    </source>
</evidence>
<dbReference type="InterPro" id="IPR050624">
    <property type="entry name" value="HTH-type_Tx_Regulator"/>
</dbReference>
<dbReference type="EMBL" id="BAABVV010000033">
    <property type="protein sequence ID" value="GAA6114354.1"/>
    <property type="molecule type" value="Genomic_DNA"/>
</dbReference>
<protein>
    <submittedName>
        <fullName evidence="4">TetR/AcrR family transcriptional regulator</fullName>
    </submittedName>
</protein>
<dbReference type="InterPro" id="IPR009057">
    <property type="entry name" value="Homeodomain-like_sf"/>
</dbReference>
<accession>A0ABP9ZHR3</accession>
<reference evidence="4 5" key="1">
    <citation type="submission" date="2024-03" db="EMBL/GenBank/DDBJ databases">
        <title>Inconsistent identification of Apilactobacillus kunkeei-related strains obtained by well-developed overall genome related indices.</title>
        <authorList>
            <person name="Maeno S."/>
            <person name="Endo A."/>
        </authorList>
    </citation>
    <scope>NUCLEOTIDE SEQUENCE [LARGE SCALE GENOMIC DNA]</scope>
    <source>
        <strain evidence="4 5">20H-10</strain>
    </source>
</reference>
<feature type="DNA-binding region" description="H-T-H motif" evidence="2">
    <location>
        <begin position="42"/>
        <end position="61"/>
    </location>
</feature>
<evidence type="ECO:0000256" key="1">
    <source>
        <dbReference type="ARBA" id="ARBA00023125"/>
    </source>
</evidence>
<keyword evidence="5" id="KW-1185">Reference proteome</keyword>
<proteinExistence type="predicted"/>
<dbReference type="RefSeq" id="WP_053949537.1">
    <property type="nucleotide sequence ID" value="NZ_BAABVV010000033.1"/>
</dbReference>
<dbReference type="InterPro" id="IPR023772">
    <property type="entry name" value="DNA-bd_HTH_TetR-type_CS"/>
</dbReference>